<dbReference type="PANTHER" id="PTHR43289">
    <property type="entry name" value="MITOGEN-ACTIVATED PROTEIN KINASE KINASE KINASE 20-RELATED"/>
    <property type="match status" value="1"/>
</dbReference>
<dbReference type="EMBL" id="FNTD01000004">
    <property type="protein sequence ID" value="SEE28886.1"/>
    <property type="molecule type" value="Genomic_DNA"/>
</dbReference>
<dbReference type="Gene3D" id="3.30.200.20">
    <property type="entry name" value="Phosphorylase Kinase, domain 1"/>
    <property type="match status" value="1"/>
</dbReference>
<dbReference type="EC" id="2.7.11.1" evidence="1"/>
<evidence type="ECO:0000256" key="1">
    <source>
        <dbReference type="ARBA" id="ARBA00012513"/>
    </source>
</evidence>
<evidence type="ECO:0000256" key="8">
    <source>
        <dbReference type="SAM" id="MobiDB-lite"/>
    </source>
</evidence>
<evidence type="ECO:0000256" key="6">
    <source>
        <dbReference type="ARBA" id="ARBA00022840"/>
    </source>
</evidence>
<proteinExistence type="predicted"/>
<dbReference type="PROSITE" id="PS50011">
    <property type="entry name" value="PROTEIN_KINASE_DOM"/>
    <property type="match status" value="1"/>
</dbReference>
<keyword evidence="2 11" id="KW-0723">Serine/threonine-protein kinase</keyword>
<feature type="transmembrane region" description="Helical" evidence="9">
    <location>
        <begin position="322"/>
        <end position="340"/>
    </location>
</feature>
<feature type="binding site" evidence="7">
    <location>
        <position position="50"/>
    </location>
    <ligand>
        <name>ATP</name>
        <dbReference type="ChEBI" id="CHEBI:30616"/>
    </ligand>
</feature>
<dbReference type="Proteomes" id="UP000182375">
    <property type="component" value="Unassembled WGS sequence"/>
</dbReference>
<organism evidence="11 12">
    <name type="scientific">Streptomyces misionensis</name>
    <dbReference type="NCBI Taxonomy" id="67331"/>
    <lineage>
        <taxon>Bacteria</taxon>
        <taxon>Bacillati</taxon>
        <taxon>Actinomycetota</taxon>
        <taxon>Actinomycetes</taxon>
        <taxon>Kitasatosporales</taxon>
        <taxon>Streptomycetaceae</taxon>
        <taxon>Streptomyces</taxon>
    </lineage>
</organism>
<protein>
    <recommendedName>
        <fullName evidence="1">non-specific serine/threonine protein kinase</fullName>
        <ecNumber evidence="1">2.7.11.1</ecNumber>
    </recommendedName>
</protein>
<feature type="domain" description="Protein kinase" evidence="10">
    <location>
        <begin position="21"/>
        <end position="277"/>
    </location>
</feature>
<dbReference type="CDD" id="cd14014">
    <property type="entry name" value="STKc_PknB_like"/>
    <property type="match status" value="1"/>
</dbReference>
<gene>
    <name evidence="11" type="ORF">SAMN04490357_7541</name>
</gene>
<evidence type="ECO:0000256" key="7">
    <source>
        <dbReference type="PROSITE-ProRule" id="PRU10141"/>
    </source>
</evidence>
<keyword evidence="9" id="KW-0812">Transmembrane</keyword>
<keyword evidence="9" id="KW-0472">Membrane</keyword>
<keyword evidence="6 7" id="KW-0067">ATP-binding</keyword>
<dbReference type="PANTHER" id="PTHR43289:SF6">
    <property type="entry name" value="SERINE_THREONINE-PROTEIN KINASE NEKL-3"/>
    <property type="match status" value="1"/>
</dbReference>
<dbReference type="SUPFAM" id="SSF69318">
    <property type="entry name" value="Integrin alpha N-terminal domain"/>
    <property type="match status" value="1"/>
</dbReference>
<dbReference type="InterPro" id="IPR017441">
    <property type="entry name" value="Protein_kinase_ATP_BS"/>
</dbReference>
<dbReference type="InterPro" id="IPR028994">
    <property type="entry name" value="Integrin_alpha_N"/>
</dbReference>
<dbReference type="InterPro" id="IPR000719">
    <property type="entry name" value="Prot_kinase_dom"/>
</dbReference>
<dbReference type="Pfam" id="PF00069">
    <property type="entry name" value="Pkinase"/>
    <property type="match status" value="1"/>
</dbReference>
<accession>A0A1H5HLJ6</accession>
<sequence length="720" mass="77005">MPIGGAMRGETAPDMVIGGRYKLVGRLGAGGFGQVWRARDLALAVDVAVKEVRLDDAVPHALRGELLARAGREARNAARLRDHPHIVTVHDVVEVDGIPWIVMQLVDGRSLAEELDERGTLPVGRAADVARALLRGLDAVHRAGLVHRDVKPANTMLASSGAILLADFGIAVDRKDPRLTAPDMVIGSPGYMAPERWQGGPYDGRADLFSLGATLYEAMEGVLPFPASNPTAVLTEPPRPPVRAGRLTALVMALLRKDPAQRPTIAQALDMLDHAASTLRLPITQEQSPDRKPSRVRPSGPVTISHTRQALTRRSTQDASCLLALSFVLLGAVAGLLRDAHVHQGHYDRLSGSLVVGLVTGAVVGGLVSSAVGYVRGFFLTSDSVTFAHESITVTQASAARSIRVRWDDLSLIALTGPAGGRKDLVVWFADEETGRSMRLERLQGLDNERGLAHRLYRTAAGANRPRQLQADQLTAPLRAHAAELYYEMATPPMSHLVGVGGGNILAVDGAGSLWRYAAPGYDPFEKTRVGAGWGKMKKLVAIGGSNGDILAISDSGDMYRYHGPDYHGPSRTRVGTGWETMSHVTSTGDGTGDLFAVDDAGRLFHYRGPHYYGSQRKQIGTGWGTMNAVVGVGDISGSGSADILAVDDAGRLFHYRGPHYYGSQRKQIGTGWNTMTNLVAIPGSGTTDLLATGATTGHLYRYTGPAYSGARRRRIGTSW</sequence>
<evidence type="ECO:0000256" key="3">
    <source>
        <dbReference type="ARBA" id="ARBA00022679"/>
    </source>
</evidence>
<name>A0A1H5HLJ6_9ACTN</name>
<evidence type="ECO:0000313" key="12">
    <source>
        <dbReference type="Proteomes" id="UP000182375"/>
    </source>
</evidence>
<evidence type="ECO:0000256" key="4">
    <source>
        <dbReference type="ARBA" id="ARBA00022741"/>
    </source>
</evidence>
<evidence type="ECO:0000256" key="9">
    <source>
        <dbReference type="SAM" id="Phobius"/>
    </source>
</evidence>
<dbReference type="InterPro" id="IPR023294">
    <property type="entry name" value="Tachylectin2"/>
</dbReference>
<dbReference type="GO" id="GO:0005524">
    <property type="term" value="F:ATP binding"/>
    <property type="evidence" value="ECO:0007669"/>
    <property type="project" value="UniProtKB-UniRule"/>
</dbReference>
<evidence type="ECO:0000259" key="10">
    <source>
        <dbReference type="PROSITE" id="PS50011"/>
    </source>
</evidence>
<dbReference type="Gene3D" id="1.10.510.10">
    <property type="entry name" value="Transferase(Phosphotransferase) domain 1"/>
    <property type="match status" value="1"/>
</dbReference>
<dbReference type="GO" id="GO:0004674">
    <property type="term" value="F:protein serine/threonine kinase activity"/>
    <property type="evidence" value="ECO:0007669"/>
    <property type="project" value="UniProtKB-KW"/>
</dbReference>
<keyword evidence="3" id="KW-0808">Transferase</keyword>
<dbReference type="SMART" id="SM00220">
    <property type="entry name" value="S_TKc"/>
    <property type="match status" value="1"/>
</dbReference>
<dbReference type="STRING" id="67331.SAMN04490357_7541"/>
<dbReference type="InterPro" id="IPR011009">
    <property type="entry name" value="Kinase-like_dom_sf"/>
</dbReference>
<dbReference type="PROSITE" id="PS00108">
    <property type="entry name" value="PROTEIN_KINASE_ST"/>
    <property type="match status" value="1"/>
</dbReference>
<evidence type="ECO:0000256" key="2">
    <source>
        <dbReference type="ARBA" id="ARBA00022527"/>
    </source>
</evidence>
<dbReference type="Pfam" id="PF14517">
    <property type="entry name" value="Tachylectin"/>
    <property type="match status" value="1"/>
</dbReference>
<feature type="region of interest" description="Disordered" evidence="8">
    <location>
        <begin position="282"/>
        <end position="302"/>
    </location>
</feature>
<dbReference type="SUPFAM" id="SSF56112">
    <property type="entry name" value="Protein kinase-like (PK-like)"/>
    <property type="match status" value="1"/>
</dbReference>
<keyword evidence="5 11" id="KW-0418">Kinase</keyword>
<dbReference type="InterPro" id="IPR008271">
    <property type="entry name" value="Ser/Thr_kinase_AS"/>
</dbReference>
<evidence type="ECO:0000256" key="5">
    <source>
        <dbReference type="ARBA" id="ARBA00022777"/>
    </source>
</evidence>
<keyword evidence="9" id="KW-1133">Transmembrane helix</keyword>
<dbReference type="PROSITE" id="PS00107">
    <property type="entry name" value="PROTEIN_KINASE_ATP"/>
    <property type="match status" value="1"/>
</dbReference>
<feature type="transmembrane region" description="Helical" evidence="9">
    <location>
        <begin position="352"/>
        <end position="375"/>
    </location>
</feature>
<keyword evidence="4 7" id="KW-0547">Nucleotide-binding</keyword>
<dbReference type="AlphaFoldDB" id="A0A1H5HLJ6"/>
<evidence type="ECO:0000313" key="11">
    <source>
        <dbReference type="EMBL" id="SEE28886.1"/>
    </source>
</evidence>
<reference evidence="11 12" key="1">
    <citation type="submission" date="2016-10" db="EMBL/GenBank/DDBJ databases">
        <authorList>
            <person name="de Groot N.N."/>
        </authorList>
    </citation>
    <scope>NUCLEOTIDE SEQUENCE [LARGE SCALE GENOMIC DNA]</scope>
    <source>
        <strain evidence="11 12">DSM 40306</strain>
    </source>
</reference>
<dbReference type="Gene3D" id="2.115.10.10">
    <property type="entry name" value="Tachylectin 2"/>
    <property type="match status" value="1"/>
</dbReference>